<dbReference type="PROSITE" id="PS01124">
    <property type="entry name" value="HTH_ARAC_FAMILY_2"/>
    <property type="match status" value="1"/>
</dbReference>
<accession>A0A6L7F3R5</accession>
<dbReference type="PANTHER" id="PTHR46796:SF2">
    <property type="entry name" value="TRANSCRIPTIONAL REGULATORY PROTEIN"/>
    <property type="match status" value="1"/>
</dbReference>
<dbReference type="SUPFAM" id="SSF46689">
    <property type="entry name" value="Homeodomain-like"/>
    <property type="match status" value="1"/>
</dbReference>
<dbReference type="InterPro" id="IPR018060">
    <property type="entry name" value="HTH_AraC"/>
</dbReference>
<dbReference type="SMART" id="SM00342">
    <property type="entry name" value="HTH_ARAC"/>
    <property type="match status" value="1"/>
</dbReference>
<keyword evidence="2" id="KW-0238">DNA-binding</keyword>
<dbReference type="Gene3D" id="1.10.10.60">
    <property type="entry name" value="Homeodomain-like"/>
    <property type="match status" value="1"/>
</dbReference>
<protein>
    <submittedName>
        <fullName evidence="6">Helix-turn-helix domain-containing protein</fullName>
    </submittedName>
</protein>
<dbReference type="InterPro" id="IPR009057">
    <property type="entry name" value="Homeodomain-like_sf"/>
</dbReference>
<evidence type="ECO:0000256" key="2">
    <source>
        <dbReference type="ARBA" id="ARBA00023125"/>
    </source>
</evidence>
<dbReference type="EMBL" id="WUEK01000016">
    <property type="protein sequence ID" value="MXG91889.1"/>
    <property type="molecule type" value="Genomic_DNA"/>
</dbReference>
<dbReference type="InterPro" id="IPR024775">
    <property type="entry name" value="DinB-like"/>
</dbReference>
<feature type="region of interest" description="Disordered" evidence="4">
    <location>
        <begin position="302"/>
        <end position="324"/>
    </location>
</feature>
<evidence type="ECO:0000256" key="4">
    <source>
        <dbReference type="SAM" id="MobiDB-lite"/>
    </source>
</evidence>
<evidence type="ECO:0000256" key="1">
    <source>
        <dbReference type="ARBA" id="ARBA00023015"/>
    </source>
</evidence>
<comment type="caution">
    <text evidence="6">The sequence shown here is derived from an EMBL/GenBank/DDBJ whole genome shotgun (WGS) entry which is preliminary data.</text>
</comment>
<organism evidence="6 7">
    <name type="scientific">Nocardioides flavescens</name>
    <dbReference type="NCBI Taxonomy" id="2691959"/>
    <lineage>
        <taxon>Bacteria</taxon>
        <taxon>Bacillati</taxon>
        <taxon>Actinomycetota</taxon>
        <taxon>Actinomycetes</taxon>
        <taxon>Propionibacteriales</taxon>
        <taxon>Nocardioidaceae</taxon>
        <taxon>Nocardioides</taxon>
    </lineage>
</organism>
<dbReference type="GO" id="GO:0043565">
    <property type="term" value="F:sequence-specific DNA binding"/>
    <property type="evidence" value="ECO:0007669"/>
    <property type="project" value="InterPro"/>
</dbReference>
<dbReference type="Pfam" id="PF12833">
    <property type="entry name" value="HTH_18"/>
    <property type="match status" value="1"/>
</dbReference>
<keyword evidence="7" id="KW-1185">Reference proteome</keyword>
<proteinExistence type="predicted"/>
<dbReference type="GO" id="GO:0003700">
    <property type="term" value="F:DNA-binding transcription factor activity"/>
    <property type="evidence" value="ECO:0007669"/>
    <property type="project" value="InterPro"/>
</dbReference>
<evidence type="ECO:0000313" key="7">
    <source>
        <dbReference type="Proteomes" id="UP000473325"/>
    </source>
</evidence>
<dbReference type="InterPro" id="IPR050204">
    <property type="entry name" value="AraC_XylS_family_regulators"/>
</dbReference>
<keyword evidence="3" id="KW-0804">Transcription</keyword>
<reference evidence="6 7" key="1">
    <citation type="submission" date="2019-12" db="EMBL/GenBank/DDBJ databases">
        <authorList>
            <person name="Kun Z."/>
        </authorList>
    </citation>
    <scope>NUCLEOTIDE SEQUENCE [LARGE SCALE GENOMIC DNA]</scope>
    <source>
        <strain evidence="6 7">YIM 123512</strain>
    </source>
</reference>
<dbReference type="AlphaFoldDB" id="A0A6L7F3R5"/>
<evidence type="ECO:0000256" key="3">
    <source>
        <dbReference type="ARBA" id="ARBA00023163"/>
    </source>
</evidence>
<dbReference type="PANTHER" id="PTHR46796">
    <property type="entry name" value="HTH-TYPE TRANSCRIPTIONAL ACTIVATOR RHAS-RELATED"/>
    <property type="match status" value="1"/>
</dbReference>
<evidence type="ECO:0000259" key="5">
    <source>
        <dbReference type="PROSITE" id="PS01124"/>
    </source>
</evidence>
<gene>
    <name evidence="6" type="ORF">GRQ65_20300</name>
</gene>
<sequence>MTSRRTGDVPRDRLRELLDAVLDEDRTDLGRMAAGAFSSPFHFTRQLSRATGESPVAMRRRVELERAAWRLGRGATVTEAALGAGFDSVDGFSRAYSRHFGHLPSAPAPGGSRVSATDHWLPAPNGIHFHPPTSLWLEAHSGGERAGPDATIWLMLHHDLEDTALLLEAAADVSEDRYRAARLPGLRVVLHGEPEPSLAALLAGLVTAREVWVAALVGAEPPVGAADDPTSLAARHDASAEAWVSLLRELDRRDAWDDRFVDALCVPPESFTPAGVVAHVLTFAAVRRGLARQLLREDGQWPSEGLESAAASGDPISWMRNRRG</sequence>
<feature type="domain" description="HTH araC/xylS-type" evidence="5">
    <location>
        <begin position="12"/>
        <end position="105"/>
    </location>
</feature>
<dbReference type="RefSeq" id="WP_160879830.1">
    <property type="nucleotide sequence ID" value="NZ_WUEK01000016.1"/>
</dbReference>
<dbReference type="Pfam" id="PF12867">
    <property type="entry name" value="DinB_2"/>
    <property type="match status" value="1"/>
</dbReference>
<name>A0A6L7F3R5_9ACTN</name>
<evidence type="ECO:0000313" key="6">
    <source>
        <dbReference type="EMBL" id="MXG91889.1"/>
    </source>
</evidence>
<dbReference type="Proteomes" id="UP000473325">
    <property type="component" value="Unassembled WGS sequence"/>
</dbReference>
<keyword evidence="1" id="KW-0805">Transcription regulation</keyword>